<organism evidence="4">
    <name type="scientific">Physcomitrium patens</name>
    <name type="common">Spreading-leaved earth moss</name>
    <name type="synonym">Physcomitrella patens</name>
    <dbReference type="NCBI Taxonomy" id="3218"/>
    <lineage>
        <taxon>Eukaryota</taxon>
        <taxon>Viridiplantae</taxon>
        <taxon>Streptophyta</taxon>
        <taxon>Embryophyta</taxon>
        <taxon>Bryophyta</taxon>
        <taxon>Bryophytina</taxon>
        <taxon>Bryopsida</taxon>
        <taxon>Funariidae</taxon>
        <taxon>Funariales</taxon>
        <taxon>Funariaceae</taxon>
        <taxon>Physcomitrium</taxon>
    </lineage>
</organism>
<evidence type="ECO:0000313" key="6">
    <source>
        <dbReference type="Proteomes" id="UP000006727"/>
    </source>
</evidence>
<feature type="compositionally biased region" description="Basic and acidic residues" evidence="3">
    <location>
        <begin position="809"/>
        <end position="822"/>
    </location>
</feature>
<dbReference type="Proteomes" id="UP000006727">
    <property type="component" value="Chromosome 4"/>
</dbReference>
<feature type="compositionally biased region" description="Basic and acidic residues" evidence="3">
    <location>
        <begin position="748"/>
        <end position="760"/>
    </location>
</feature>
<reference evidence="5" key="3">
    <citation type="submission" date="2020-12" db="UniProtKB">
        <authorList>
            <consortium name="EnsemblPlants"/>
        </authorList>
    </citation>
    <scope>IDENTIFICATION</scope>
</reference>
<dbReference type="PANTHER" id="PTHR12634">
    <property type="entry name" value="SIT4 YEAST -ASSOCIATING PROTEIN-RELATED"/>
    <property type="match status" value="1"/>
</dbReference>
<feature type="region of interest" description="Disordered" evidence="3">
    <location>
        <begin position="739"/>
        <end position="784"/>
    </location>
</feature>
<dbReference type="PANTHER" id="PTHR12634:SF8">
    <property type="entry name" value="FIERY MOUNTAIN, ISOFORM D"/>
    <property type="match status" value="1"/>
</dbReference>
<gene>
    <name evidence="5" type="primary">LOC112280840</name>
    <name evidence="4" type="ORF">PHYPA_005803</name>
</gene>
<dbReference type="Pfam" id="PF04499">
    <property type="entry name" value="SAPS"/>
    <property type="match status" value="1"/>
</dbReference>
<keyword evidence="6" id="KW-1185">Reference proteome</keyword>
<dbReference type="InterPro" id="IPR016024">
    <property type="entry name" value="ARM-type_fold"/>
</dbReference>
<sequence>MFWRISGLSTTSPVEAVLDKDAYTLEELLDEDEIIQECKALNSRLINFMRGKAQVHALLRYVVEEPPEGADNKRSYKFPFIACEIFTCEIDVIFKTLVEDEESMNYLFSFLEAGRPHGTLLAGYFSKVVVCLLLRKTVPVMQYLQTHQEMLKKLVDLIGITSIMEVLVRLVGADEHIYALHVDSLQWLADTDLLEMLVDKLSPPNSSEVHANAAETLSAVTRIAPSALTSKLSSPKFVGRLFLHVLDNPESKSTLVHALSVCISLLDPKRAASVAAAGAARGQHVTEPMTTANPETVEGMLQRLGDLLAVLDVSKDNLMLPTTYGQLQPPLGVHRLKIVEFIAVLLRTNSDGARHQLVNSGAIQLVLKLFFDYPFNNMLHHHVESIVSSCLESKSQKLIDHLFQDCKFLDNLLAADDNPYVPDNQAEPKSTVSKSRTRIGNMGHLTRLANKIHQASAIPLIQGHLQANSKWSDWVTKVLQPRNSIENVFHWSCGRPTAVQDRPMDSDEDDFRHRDYDISTMASNINREVYRYGMFDNDDAEEGHGAMERDEEDMFFDDESAEVVISSLQLGEDQDSGRADSLFGRNNNWFAFQDDFARSTEESAPTFLVTSSPPRNDLGPAANIISPPNSSGDSSSDDEVVLGEDEDLADTASSAKSNKIPEPNLFDVLERESKSSLTYHSLDYSELTTKLEKIDISDDLSLFQHRSEESSAGTEIPSGGPVIDDKIPFDVHFPEHFEVAGQTPDSPNVEKKADQSHSESADASVVPEGHMVNPITGEEVAGVEPDGTIKAMEKMLKEGVVGEATPLFKGEHHGSEPKKEDSSSGNSDFSDVNYWRSDYTPSDVEEKL</sequence>
<dbReference type="RefSeq" id="XP_024372489.1">
    <property type="nucleotide sequence ID" value="XM_024516721.2"/>
</dbReference>
<dbReference type="SUPFAM" id="SSF48371">
    <property type="entry name" value="ARM repeat"/>
    <property type="match status" value="1"/>
</dbReference>
<dbReference type="GeneID" id="112280840"/>
<dbReference type="EnsemblPlants" id="Pp3c4_5240V3.2">
    <property type="protein sequence ID" value="Pp3c4_5240V3.2"/>
    <property type="gene ID" value="Pp3c4_5240"/>
</dbReference>
<accession>A0A2K1KM96</accession>
<feature type="region of interest" description="Disordered" evidence="3">
    <location>
        <begin position="603"/>
        <end position="640"/>
    </location>
</feature>
<dbReference type="EnsemblPlants" id="Pp3c4_5240V3.3">
    <property type="protein sequence ID" value="Pp3c4_5240V3.3"/>
    <property type="gene ID" value="Pp3c4_5240"/>
</dbReference>
<evidence type="ECO:0000256" key="1">
    <source>
        <dbReference type="ARBA" id="ARBA00006180"/>
    </source>
</evidence>
<protein>
    <submittedName>
        <fullName evidence="4 5">Uncharacterized protein</fullName>
    </submittedName>
</protein>
<dbReference type="GO" id="GO:0019903">
    <property type="term" value="F:protein phosphatase binding"/>
    <property type="evidence" value="ECO:0007669"/>
    <property type="project" value="InterPro"/>
</dbReference>
<dbReference type="EnsemblPlants" id="Pp3c4_5240V3.1">
    <property type="protein sequence ID" value="Pp3c4_5240V3.1"/>
    <property type="gene ID" value="Pp3c4_5240"/>
</dbReference>
<dbReference type="OrthoDB" id="295029at2759"/>
<evidence type="ECO:0000313" key="5">
    <source>
        <dbReference type="EnsemblPlants" id="Pp3c4_5240V3.1"/>
    </source>
</evidence>
<keyword evidence="2" id="KW-0131">Cell cycle</keyword>
<dbReference type="InterPro" id="IPR007587">
    <property type="entry name" value="SAPS"/>
</dbReference>
<dbReference type="Gramene" id="Pp3c4_5240V3.1">
    <property type="protein sequence ID" value="Pp3c4_5240V3.1"/>
    <property type="gene ID" value="Pp3c4_5240"/>
</dbReference>
<dbReference type="Gramene" id="Pp3c4_5240V3.3">
    <property type="protein sequence ID" value="Pp3c4_5240V3.3"/>
    <property type="gene ID" value="Pp3c4_5240"/>
</dbReference>
<dbReference type="EMBL" id="ABEU02000004">
    <property type="protein sequence ID" value="PNR54910.1"/>
    <property type="molecule type" value="Genomic_DNA"/>
</dbReference>
<feature type="region of interest" description="Disordered" evidence="3">
    <location>
        <begin position="802"/>
        <end position="848"/>
    </location>
</feature>
<evidence type="ECO:0000313" key="4">
    <source>
        <dbReference type="EMBL" id="PNR54910.1"/>
    </source>
</evidence>
<dbReference type="OMA" id="MTQISNY"/>
<comment type="similarity">
    <text evidence="1">Belongs to the SAPS family.</text>
</comment>
<dbReference type="FunCoup" id="A0A2K1KM96">
    <property type="interactions" value="4467"/>
</dbReference>
<dbReference type="KEGG" id="ppp:112280840"/>
<proteinExistence type="inferred from homology"/>
<evidence type="ECO:0000256" key="3">
    <source>
        <dbReference type="SAM" id="MobiDB-lite"/>
    </source>
</evidence>
<dbReference type="Gene3D" id="1.25.10.10">
    <property type="entry name" value="Leucine-rich Repeat Variant"/>
    <property type="match status" value="1"/>
</dbReference>
<dbReference type="Gramene" id="Pp3c4_5240V3.2">
    <property type="protein sequence ID" value="Pp3c4_5240V3.2"/>
    <property type="gene ID" value="Pp3c4_5240"/>
</dbReference>
<evidence type="ECO:0000256" key="2">
    <source>
        <dbReference type="ARBA" id="ARBA00023306"/>
    </source>
</evidence>
<name>A0A2K1KM96_PHYPA</name>
<feature type="region of interest" description="Disordered" evidence="3">
    <location>
        <begin position="708"/>
        <end position="727"/>
    </location>
</feature>
<dbReference type="STRING" id="3218.A0A2K1KM96"/>
<reference evidence="4 6" key="1">
    <citation type="journal article" date="2008" name="Science">
        <title>The Physcomitrella genome reveals evolutionary insights into the conquest of land by plants.</title>
        <authorList>
            <person name="Rensing S."/>
            <person name="Lang D."/>
            <person name="Zimmer A."/>
            <person name="Terry A."/>
            <person name="Salamov A."/>
            <person name="Shapiro H."/>
            <person name="Nishiyama T."/>
            <person name="Perroud P.-F."/>
            <person name="Lindquist E."/>
            <person name="Kamisugi Y."/>
            <person name="Tanahashi T."/>
            <person name="Sakakibara K."/>
            <person name="Fujita T."/>
            <person name="Oishi K."/>
            <person name="Shin-I T."/>
            <person name="Kuroki Y."/>
            <person name="Toyoda A."/>
            <person name="Suzuki Y."/>
            <person name="Hashimoto A."/>
            <person name="Yamaguchi K."/>
            <person name="Sugano A."/>
            <person name="Kohara Y."/>
            <person name="Fujiyama A."/>
            <person name="Anterola A."/>
            <person name="Aoki S."/>
            <person name="Ashton N."/>
            <person name="Barbazuk W.B."/>
            <person name="Barker E."/>
            <person name="Bennetzen J."/>
            <person name="Bezanilla M."/>
            <person name="Blankenship R."/>
            <person name="Cho S.H."/>
            <person name="Dutcher S."/>
            <person name="Estelle M."/>
            <person name="Fawcett J.A."/>
            <person name="Gundlach H."/>
            <person name="Hanada K."/>
            <person name="Heyl A."/>
            <person name="Hicks K.A."/>
            <person name="Hugh J."/>
            <person name="Lohr M."/>
            <person name="Mayer K."/>
            <person name="Melkozernov A."/>
            <person name="Murata T."/>
            <person name="Nelson D."/>
            <person name="Pils B."/>
            <person name="Prigge M."/>
            <person name="Reiss B."/>
            <person name="Renner T."/>
            <person name="Rombauts S."/>
            <person name="Rushton P."/>
            <person name="Sanderfoot A."/>
            <person name="Schween G."/>
            <person name="Shiu S.-H."/>
            <person name="Stueber K."/>
            <person name="Theodoulou F.L."/>
            <person name="Tu H."/>
            <person name="Van de Peer Y."/>
            <person name="Verrier P.J."/>
            <person name="Waters E."/>
            <person name="Wood A."/>
            <person name="Yang L."/>
            <person name="Cove D."/>
            <person name="Cuming A."/>
            <person name="Hasebe M."/>
            <person name="Lucas S."/>
            <person name="Mishler D.B."/>
            <person name="Reski R."/>
            <person name="Grigoriev I."/>
            <person name="Quatrano R.S."/>
            <person name="Boore J.L."/>
        </authorList>
    </citation>
    <scope>NUCLEOTIDE SEQUENCE [LARGE SCALE GENOMIC DNA]</scope>
    <source>
        <strain evidence="5 6">cv. Gransden 2004</strain>
    </source>
</reference>
<dbReference type="PaxDb" id="3218-PP1S188_88V6.1"/>
<dbReference type="GO" id="GO:0019888">
    <property type="term" value="F:protein phosphatase regulator activity"/>
    <property type="evidence" value="ECO:0000318"/>
    <property type="project" value="GO_Central"/>
</dbReference>
<reference evidence="4 6" key="2">
    <citation type="journal article" date="2018" name="Plant J.">
        <title>The Physcomitrella patens chromosome-scale assembly reveals moss genome structure and evolution.</title>
        <authorList>
            <person name="Lang D."/>
            <person name="Ullrich K.K."/>
            <person name="Murat F."/>
            <person name="Fuchs J."/>
            <person name="Jenkins J."/>
            <person name="Haas F.B."/>
            <person name="Piednoel M."/>
            <person name="Gundlach H."/>
            <person name="Van Bel M."/>
            <person name="Meyberg R."/>
            <person name="Vives C."/>
            <person name="Morata J."/>
            <person name="Symeonidi A."/>
            <person name="Hiss M."/>
            <person name="Muchero W."/>
            <person name="Kamisugi Y."/>
            <person name="Saleh O."/>
            <person name="Blanc G."/>
            <person name="Decker E.L."/>
            <person name="van Gessel N."/>
            <person name="Grimwood J."/>
            <person name="Hayes R.D."/>
            <person name="Graham S.W."/>
            <person name="Gunter L.E."/>
            <person name="McDaniel S.F."/>
            <person name="Hoernstein S.N.W."/>
            <person name="Larsson A."/>
            <person name="Li F.W."/>
            <person name="Perroud P.F."/>
            <person name="Phillips J."/>
            <person name="Ranjan P."/>
            <person name="Rokshar D.S."/>
            <person name="Rothfels C.J."/>
            <person name="Schneider L."/>
            <person name="Shu S."/>
            <person name="Stevenson D.W."/>
            <person name="Thummler F."/>
            <person name="Tillich M."/>
            <person name="Villarreal Aguilar J.C."/>
            <person name="Widiez T."/>
            <person name="Wong G.K."/>
            <person name="Wymore A."/>
            <person name="Zhang Y."/>
            <person name="Zimmer A.D."/>
            <person name="Quatrano R.S."/>
            <person name="Mayer K.F.X."/>
            <person name="Goodstein D."/>
            <person name="Casacuberta J.M."/>
            <person name="Vandepoele K."/>
            <person name="Reski R."/>
            <person name="Cuming A.C."/>
            <person name="Tuskan G.A."/>
            <person name="Maumus F."/>
            <person name="Salse J."/>
            <person name="Schmutz J."/>
            <person name="Rensing S.A."/>
        </authorList>
    </citation>
    <scope>NUCLEOTIDE SEQUENCE [LARGE SCALE GENOMIC DNA]</scope>
    <source>
        <strain evidence="5 6">cv. Gransden 2004</strain>
    </source>
</reference>
<dbReference type="AlphaFoldDB" id="A0A2K1KM96"/>
<dbReference type="InterPro" id="IPR011989">
    <property type="entry name" value="ARM-like"/>
</dbReference>
<dbReference type="GO" id="GO:0009966">
    <property type="term" value="P:regulation of signal transduction"/>
    <property type="evidence" value="ECO:0000318"/>
    <property type="project" value="GO_Central"/>
</dbReference>